<evidence type="ECO:0000256" key="1">
    <source>
        <dbReference type="SAM" id="MobiDB-lite"/>
    </source>
</evidence>
<protein>
    <submittedName>
        <fullName evidence="2">Uncharacterized protein</fullName>
    </submittedName>
</protein>
<proteinExistence type="predicted"/>
<dbReference type="EMBL" id="JBEFKJ010000034">
    <property type="protein sequence ID" value="KAL2038113.1"/>
    <property type="molecule type" value="Genomic_DNA"/>
</dbReference>
<accession>A0ABR3ZXM0</accession>
<evidence type="ECO:0000313" key="3">
    <source>
        <dbReference type="Proteomes" id="UP001590950"/>
    </source>
</evidence>
<feature type="compositionally biased region" description="Polar residues" evidence="1">
    <location>
        <begin position="16"/>
        <end position="36"/>
    </location>
</feature>
<dbReference type="Proteomes" id="UP001590950">
    <property type="component" value="Unassembled WGS sequence"/>
</dbReference>
<feature type="compositionally biased region" description="Polar residues" evidence="1">
    <location>
        <begin position="67"/>
        <end position="83"/>
    </location>
</feature>
<organism evidence="2 3">
    <name type="scientific">Stereocaulon virgatum</name>
    <dbReference type="NCBI Taxonomy" id="373712"/>
    <lineage>
        <taxon>Eukaryota</taxon>
        <taxon>Fungi</taxon>
        <taxon>Dikarya</taxon>
        <taxon>Ascomycota</taxon>
        <taxon>Pezizomycotina</taxon>
        <taxon>Lecanoromycetes</taxon>
        <taxon>OSLEUM clade</taxon>
        <taxon>Lecanoromycetidae</taxon>
        <taxon>Lecanorales</taxon>
        <taxon>Lecanorineae</taxon>
        <taxon>Stereocaulaceae</taxon>
        <taxon>Stereocaulon</taxon>
    </lineage>
</organism>
<gene>
    <name evidence="2" type="ORF">N7G274_009060</name>
</gene>
<keyword evidence="3" id="KW-1185">Reference proteome</keyword>
<evidence type="ECO:0000313" key="2">
    <source>
        <dbReference type="EMBL" id="KAL2038113.1"/>
    </source>
</evidence>
<comment type="caution">
    <text evidence="2">The sequence shown here is derived from an EMBL/GenBank/DDBJ whole genome shotgun (WGS) entry which is preliminary data.</text>
</comment>
<sequence>MASSQTKSSIKPGDKQPTQEAKGSELSKSTATTNVQPKKDDKKKDSHLRPSTPPAQTGSKLRDEDGNSPSSQACESGNVTPNSEGVWRKDRKRYHAPPAGELK</sequence>
<reference evidence="2 3" key="1">
    <citation type="submission" date="2024-09" db="EMBL/GenBank/DDBJ databases">
        <title>Rethinking Asexuality: The Enigmatic Case of Functional Sexual Genes in Lepraria (Stereocaulaceae).</title>
        <authorList>
            <person name="Doellman M."/>
            <person name="Sun Y."/>
            <person name="Barcenas-Pena A."/>
            <person name="Lumbsch H.T."/>
            <person name="Grewe F."/>
        </authorList>
    </citation>
    <scope>NUCLEOTIDE SEQUENCE [LARGE SCALE GENOMIC DNA]</scope>
    <source>
        <strain evidence="2 3">Mercado 3170</strain>
    </source>
</reference>
<feature type="compositionally biased region" description="Basic and acidic residues" evidence="1">
    <location>
        <begin position="37"/>
        <end position="48"/>
    </location>
</feature>
<feature type="region of interest" description="Disordered" evidence="1">
    <location>
        <begin position="1"/>
        <end position="103"/>
    </location>
</feature>
<name>A0ABR3ZXM0_9LECA</name>